<feature type="domain" description="Histidine kinase" evidence="9">
    <location>
        <begin position="537"/>
        <end position="746"/>
    </location>
</feature>
<name>A0A285X6X9_9FLAO</name>
<dbReference type="Pfam" id="PF08447">
    <property type="entry name" value="PAS_3"/>
    <property type="match status" value="1"/>
</dbReference>
<keyword evidence="8" id="KW-0902">Two-component regulatory system</keyword>
<dbReference type="CDD" id="cd00082">
    <property type="entry name" value="HisKA"/>
    <property type="match status" value="1"/>
</dbReference>
<evidence type="ECO:0000256" key="5">
    <source>
        <dbReference type="ARBA" id="ARBA00022741"/>
    </source>
</evidence>
<keyword evidence="6 11" id="KW-0418">Kinase</keyword>
<dbReference type="InterPro" id="IPR035965">
    <property type="entry name" value="PAS-like_dom_sf"/>
</dbReference>
<dbReference type="Gene3D" id="3.30.450.20">
    <property type="entry name" value="PAS domain"/>
    <property type="match status" value="3"/>
</dbReference>
<dbReference type="EMBL" id="OCMF01000004">
    <property type="protein sequence ID" value="SOC81082.1"/>
    <property type="molecule type" value="Genomic_DNA"/>
</dbReference>
<dbReference type="InterPro" id="IPR004358">
    <property type="entry name" value="Sig_transdc_His_kin-like_C"/>
</dbReference>
<evidence type="ECO:0000256" key="6">
    <source>
        <dbReference type="ARBA" id="ARBA00022777"/>
    </source>
</evidence>
<keyword evidence="4" id="KW-0808">Transferase</keyword>
<dbReference type="Gene3D" id="1.10.287.130">
    <property type="match status" value="1"/>
</dbReference>
<dbReference type="InterPro" id="IPR000014">
    <property type="entry name" value="PAS"/>
</dbReference>
<dbReference type="Gene3D" id="3.30.565.10">
    <property type="entry name" value="Histidine kinase-like ATPase, C-terminal domain"/>
    <property type="match status" value="1"/>
</dbReference>
<dbReference type="SMART" id="SM00388">
    <property type="entry name" value="HisKA"/>
    <property type="match status" value="1"/>
</dbReference>
<dbReference type="PROSITE" id="PS50112">
    <property type="entry name" value="PAS"/>
    <property type="match status" value="1"/>
</dbReference>
<dbReference type="OrthoDB" id="5401121at2"/>
<keyword evidence="7" id="KW-0067">ATP-binding</keyword>
<keyword evidence="3" id="KW-0597">Phosphoprotein</keyword>
<organism evidence="11 12">
    <name type="scientific">Salinimicrobium sediminis</name>
    <dbReference type="NCBI Taxonomy" id="1343891"/>
    <lineage>
        <taxon>Bacteria</taxon>
        <taxon>Pseudomonadati</taxon>
        <taxon>Bacteroidota</taxon>
        <taxon>Flavobacteriia</taxon>
        <taxon>Flavobacteriales</taxon>
        <taxon>Flavobacteriaceae</taxon>
        <taxon>Salinimicrobium</taxon>
    </lineage>
</organism>
<dbReference type="InterPro" id="IPR005467">
    <property type="entry name" value="His_kinase_dom"/>
</dbReference>
<evidence type="ECO:0000256" key="7">
    <source>
        <dbReference type="ARBA" id="ARBA00022840"/>
    </source>
</evidence>
<evidence type="ECO:0000256" key="3">
    <source>
        <dbReference type="ARBA" id="ARBA00022553"/>
    </source>
</evidence>
<evidence type="ECO:0000256" key="4">
    <source>
        <dbReference type="ARBA" id="ARBA00022679"/>
    </source>
</evidence>
<dbReference type="EC" id="2.7.13.3" evidence="2"/>
<dbReference type="AlphaFoldDB" id="A0A285X6X9"/>
<evidence type="ECO:0000259" key="9">
    <source>
        <dbReference type="PROSITE" id="PS50109"/>
    </source>
</evidence>
<gene>
    <name evidence="11" type="ORF">SAMN06296241_2654</name>
</gene>
<dbReference type="PANTHER" id="PTHR43065:SF10">
    <property type="entry name" value="PEROXIDE STRESS-ACTIVATED HISTIDINE KINASE MAK3"/>
    <property type="match status" value="1"/>
</dbReference>
<accession>A0A285X6X9</accession>
<sequence>MPPESSTLTYDFLNDQQLLLLIDFRDHSIHYMSHSVQQYSEGVPQKRFFKDLVHPEDWGTCLSCFSSLTNEFSTGIPIRFRGKDGIWITYIFCSRHYKEGKENLMLSLAVTASPSDYFEEEPVAENFWKNEYEHLLESLDEAFVVVEVIFSPDHNPVDYFFLKVNPSFELQANLKDVVGKTVEEVLPGYTKNVLQKLGEVAKTGRSIRIEERSGTLQRWFDLYLFKVGKAGGNRVALLFRNITEGKTAEEKLQEKLLNNQHNLRQSKELLQTVFDTTNLGIAVLKTLYDRDGSIKDFEFARVNRVVREMYLQDDVIGKSYLETSKYGVEMGIFDAYLKVMITGEPFDEEYFFSKDGYNNWFRVTARKNQDLLITTIEDITKAKTEAEALKESLRFKKELVETTPEVIMIINLNTFSVKYINKDLLPEAGITKEKVQSLGLAEVLPFIHPRDREKILDLHKKLLKSSSDQIYDIEVRLKLNGVTWKWFNVRGKIFLRRDENWVDEYVLLVRNISDQKHTQKALLKAEKLSIQGELARTFAHELRNPLASIRMVGEVMNQKIPETQKEELNPYFEILKRSTTTLNNLVSNLLNASHYVPAVLEKEDLAEILDQTIISASDRIYLAGIKVVKNYSGSFSIMADKEKLQIALLNIIVNASEATTPGEGVIELSVEPRENEYVLRIKDNGHGMNENEIEHLFEAFYSKKENGMGVGLSSVKNILEEHDAQIKVESEPEKGTSFELFFHNADQL</sequence>
<evidence type="ECO:0000313" key="12">
    <source>
        <dbReference type="Proteomes" id="UP000219193"/>
    </source>
</evidence>
<evidence type="ECO:0000313" key="11">
    <source>
        <dbReference type="EMBL" id="SOC81082.1"/>
    </source>
</evidence>
<dbReference type="Proteomes" id="UP000219193">
    <property type="component" value="Unassembled WGS sequence"/>
</dbReference>
<reference evidence="12" key="1">
    <citation type="submission" date="2017-09" db="EMBL/GenBank/DDBJ databases">
        <authorList>
            <person name="Varghese N."/>
            <person name="Submissions S."/>
        </authorList>
    </citation>
    <scope>NUCLEOTIDE SEQUENCE [LARGE SCALE GENOMIC DNA]</scope>
    <source>
        <strain evidence="12">CGMCC 1.12641</strain>
    </source>
</reference>
<dbReference type="SUPFAM" id="SSF55785">
    <property type="entry name" value="PYP-like sensor domain (PAS domain)"/>
    <property type="match status" value="3"/>
</dbReference>
<proteinExistence type="predicted"/>
<dbReference type="PRINTS" id="PR00344">
    <property type="entry name" value="BCTRLSENSOR"/>
</dbReference>
<dbReference type="InterPro" id="IPR036890">
    <property type="entry name" value="HATPase_C_sf"/>
</dbReference>
<dbReference type="InterPro" id="IPR003661">
    <property type="entry name" value="HisK_dim/P_dom"/>
</dbReference>
<dbReference type="Pfam" id="PF00512">
    <property type="entry name" value="HisKA"/>
    <property type="match status" value="1"/>
</dbReference>
<dbReference type="SUPFAM" id="SSF47384">
    <property type="entry name" value="Homodimeric domain of signal transducing histidine kinase"/>
    <property type="match status" value="1"/>
</dbReference>
<evidence type="ECO:0000256" key="8">
    <source>
        <dbReference type="ARBA" id="ARBA00023012"/>
    </source>
</evidence>
<dbReference type="PANTHER" id="PTHR43065">
    <property type="entry name" value="SENSOR HISTIDINE KINASE"/>
    <property type="match status" value="1"/>
</dbReference>
<dbReference type="RefSeq" id="WP_097056861.1">
    <property type="nucleotide sequence ID" value="NZ_OCMF01000004.1"/>
</dbReference>
<dbReference type="InterPro" id="IPR003594">
    <property type="entry name" value="HATPase_dom"/>
</dbReference>
<dbReference type="SUPFAM" id="SSF55874">
    <property type="entry name" value="ATPase domain of HSP90 chaperone/DNA topoisomerase II/histidine kinase"/>
    <property type="match status" value="1"/>
</dbReference>
<comment type="catalytic activity">
    <reaction evidence="1">
        <text>ATP + protein L-histidine = ADP + protein N-phospho-L-histidine.</text>
        <dbReference type="EC" id="2.7.13.3"/>
    </reaction>
</comment>
<dbReference type="Pfam" id="PF02518">
    <property type="entry name" value="HATPase_c"/>
    <property type="match status" value="1"/>
</dbReference>
<evidence type="ECO:0000259" key="10">
    <source>
        <dbReference type="PROSITE" id="PS50112"/>
    </source>
</evidence>
<feature type="domain" description="PAS" evidence="10">
    <location>
        <begin position="392"/>
        <end position="466"/>
    </location>
</feature>
<evidence type="ECO:0000256" key="1">
    <source>
        <dbReference type="ARBA" id="ARBA00000085"/>
    </source>
</evidence>
<protein>
    <recommendedName>
        <fullName evidence="2">histidine kinase</fullName>
        <ecNumber evidence="2">2.7.13.3</ecNumber>
    </recommendedName>
</protein>
<dbReference type="InterPro" id="IPR036097">
    <property type="entry name" value="HisK_dim/P_sf"/>
</dbReference>
<keyword evidence="5" id="KW-0547">Nucleotide-binding</keyword>
<dbReference type="GO" id="GO:0000155">
    <property type="term" value="F:phosphorelay sensor kinase activity"/>
    <property type="evidence" value="ECO:0007669"/>
    <property type="project" value="InterPro"/>
</dbReference>
<dbReference type="CDD" id="cd00130">
    <property type="entry name" value="PAS"/>
    <property type="match status" value="1"/>
</dbReference>
<keyword evidence="12" id="KW-1185">Reference proteome</keyword>
<dbReference type="PROSITE" id="PS50109">
    <property type="entry name" value="HIS_KIN"/>
    <property type="match status" value="1"/>
</dbReference>
<evidence type="ECO:0000256" key="2">
    <source>
        <dbReference type="ARBA" id="ARBA00012438"/>
    </source>
</evidence>
<dbReference type="SMART" id="SM00387">
    <property type="entry name" value="HATPase_c"/>
    <property type="match status" value="1"/>
</dbReference>
<dbReference type="GO" id="GO:0005524">
    <property type="term" value="F:ATP binding"/>
    <property type="evidence" value="ECO:0007669"/>
    <property type="project" value="UniProtKB-KW"/>
</dbReference>
<dbReference type="InterPro" id="IPR013655">
    <property type="entry name" value="PAS_fold_3"/>
</dbReference>